<dbReference type="EnsemblBacteria" id="CAD78411">
    <property type="protein sequence ID" value="CAD78411"/>
    <property type="gene ID" value="RB7995"/>
</dbReference>
<comment type="similarity">
    <text evidence="1">Belongs to the sulfatase family.</text>
</comment>
<feature type="domain" description="Sulfatase N-terminal" evidence="5">
    <location>
        <begin position="102"/>
        <end position="397"/>
    </location>
</feature>
<keyword evidence="7" id="KW-1185">Reference proteome</keyword>
<dbReference type="HOGENOM" id="CLU_006332_10_4_0"/>
<dbReference type="EC" id="3.1.6.8" evidence="6"/>
<proteinExistence type="inferred from homology"/>
<keyword evidence="2" id="KW-0479">Metal-binding</keyword>
<dbReference type="KEGG" id="rba:RB7995"/>
<dbReference type="PANTHER" id="PTHR42693">
    <property type="entry name" value="ARYLSULFATASE FAMILY MEMBER"/>
    <property type="match status" value="1"/>
</dbReference>
<dbReference type="PROSITE" id="PS00523">
    <property type="entry name" value="SULFATASE_1"/>
    <property type="match status" value="1"/>
</dbReference>
<evidence type="ECO:0000256" key="2">
    <source>
        <dbReference type="ARBA" id="ARBA00022723"/>
    </source>
</evidence>
<dbReference type="Pfam" id="PF00884">
    <property type="entry name" value="Sulfatase"/>
    <property type="match status" value="1"/>
</dbReference>
<dbReference type="InterPro" id="IPR000917">
    <property type="entry name" value="Sulfatase_N"/>
</dbReference>
<dbReference type="AlphaFoldDB" id="Q7UGB8"/>
<dbReference type="PATRIC" id="fig|243090.15.peg.3860"/>
<dbReference type="Gene3D" id="2.60.120.260">
    <property type="entry name" value="Galactose-binding domain-like"/>
    <property type="match status" value="1"/>
</dbReference>
<dbReference type="Gene3D" id="3.40.720.10">
    <property type="entry name" value="Alkaline Phosphatase, subunit A"/>
    <property type="match status" value="1"/>
</dbReference>
<sequence length="656" mass="72524">MGFGFDQLGKFESHGWLLVCEPKEVVESLTLCSPRRSYHGVESVATLVPESHNHPAPPILDTLRIRMAKTIFCAKKICRTVVMVLFVIGAGTSIQAEASDRPNVLLILTDDQGWGDLAAHRNPKISTPTLDALANESARLDRFYVSPVCAPTRAALLTGRYPERSGVAGVTGRREVMRAEETTLAELYRSAGYATGCFGKWHNGAQMPLHPNGQGFNEFFGFCGGHFNLYDDALLERNGTPVQTKGYITDVLTDAAVEFIQNHHDRPFFCYVPFNAPHGPFQVRRDLFDRYNDGSIDEKTAAVYAMVQNIDTNVSRLLKCLSDHSLDEETIVVFLTDNGPNGKRFNGGMRGTKGSVHEGGCRVPCFIRWTGNIQPQSISQVAAHIDLLPTLMQWCDIPLPTKVPLDGRSLVELIRDGADPTLADRSILTYRPNPMQLQKFGKAAVRTNTHRLTIEKSKASLFDMTTDAGQTTDIASSHPELTKQLRSQIQKYVQEITPSITAIRPVPIDSMRSVYLPAVDAKLEGGVGFADGISWAHSWADRWTTTRDRITWPIEVKESGRYEVVIHYVCDSDSAEIVLKAGDQEATTTLPRFTMKSVVRPDLDSKATPRRMLTFQQHSLGVVDLAAGVSTIALQRTDQAGAMIELNGLTITRQLP</sequence>
<dbReference type="FunFam" id="3.40.720.10:FF:000070">
    <property type="entry name" value="Arylsulfatase A"/>
    <property type="match status" value="1"/>
</dbReference>
<reference evidence="6 7" key="1">
    <citation type="journal article" date="2003" name="Proc. Natl. Acad. Sci. U.S.A.">
        <title>Complete genome sequence of the marine planctomycete Pirellula sp. strain 1.</title>
        <authorList>
            <person name="Gloeckner F.O."/>
            <person name="Kube M."/>
            <person name="Bauer M."/>
            <person name="Teeling H."/>
            <person name="Lombardot T."/>
            <person name="Ludwig W."/>
            <person name="Gade D."/>
            <person name="Beck A."/>
            <person name="Borzym K."/>
            <person name="Heitmann K."/>
            <person name="Rabus R."/>
            <person name="Schlesner H."/>
            <person name="Amann R."/>
            <person name="Reinhardt R."/>
        </authorList>
    </citation>
    <scope>NUCLEOTIDE SEQUENCE [LARGE SCALE GENOMIC DNA]</scope>
    <source>
        <strain evidence="7">DSM 10527 / NCIMB 13988 / SH1</strain>
    </source>
</reference>
<dbReference type="GO" id="GO:0004098">
    <property type="term" value="F:cerebroside-sulfatase activity"/>
    <property type="evidence" value="ECO:0007669"/>
    <property type="project" value="UniProtKB-EC"/>
</dbReference>
<dbReference type="OrthoDB" id="9783154at2"/>
<dbReference type="GO" id="GO:0046872">
    <property type="term" value="F:metal ion binding"/>
    <property type="evidence" value="ECO:0007669"/>
    <property type="project" value="UniProtKB-KW"/>
</dbReference>
<evidence type="ECO:0000313" key="6">
    <source>
        <dbReference type="EMBL" id="CAD78411.1"/>
    </source>
</evidence>
<evidence type="ECO:0000256" key="1">
    <source>
        <dbReference type="ARBA" id="ARBA00008779"/>
    </source>
</evidence>
<dbReference type="SUPFAM" id="SSF53649">
    <property type="entry name" value="Alkaline phosphatase-like"/>
    <property type="match status" value="1"/>
</dbReference>
<dbReference type="InParanoid" id="Q7UGB8"/>
<evidence type="ECO:0000313" key="7">
    <source>
        <dbReference type="Proteomes" id="UP000001025"/>
    </source>
</evidence>
<evidence type="ECO:0000259" key="5">
    <source>
        <dbReference type="Pfam" id="PF00884"/>
    </source>
</evidence>
<dbReference type="PANTHER" id="PTHR42693:SF53">
    <property type="entry name" value="ENDO-4-O-SULFATASE"/>
    <property type="match status" value="1"/>
</dbReference>
<dbReference type="Gene3D" id="3.30.1120.10">
    <property type="match status" value="1"/>
</dbReference>
<name>Q7UGB8_RHOBA</name>
<dbReference type="eggNOG" id="COG3119">
    <property type="taxonomic scope" value="Bacteria"/>
</dbReference>
<dbReference type="CDD" id="cd02795">
    <property type="entry name" value="CBM6-CBM35-CBM36_like"/>
    <property type="match status" value="1"/>
</dbReference>
<keyword evidence="3 6" id="KW-0378">Hydrolase</keyword>
<protein>
    <submittedName>
        <fullName evidence="6">Arylsulfatase homolog b1498</fullName>
        <ecNumber evidence="6">3.1.6.8</ecNumber>
    </submittedName>
</protein>
<keyword evidence="4" id="KW-0106">Calcium</keyword>
<dbReference type="CDD" id="cd16146">
    <property type="entry name" value="ARS_like"/>
    <property type="match status" value="1"/>
</dbReference>
<accession>Q7UGB8</accession>
<evidence type="ECO:0000256" key="4">
    <source>
        <dbReference type="ARBA" id="ARBA00022837"/>
    </source>
</evidence>
<dbReference type="InterPro" id="IPR050738">
    <property type="entry name" value="Sulfatase"/>
</dbReference>
<dbReference type="Proteomes" id="UP000001025">
    <property type="component" value="Chromosome"/>
</dbReference>
<dbReference type="InterPro" id="IPR017850">
    <property type="entry name" value="Alkaline_phosphatase_core_sf"/>
</dbReference>
<gene>
    <name evidence="6" type="primary">arsA</name>
    <name evidence="6" type="ordered locus">RB7995</name>
</gene>
<dbReference type="GO" id="GO:0004065">
    <property type="term" value="F:arylsulfatase activity"/>
    <property type="evidence" value="ECO:0000318"/>
    <property type="project" value="GO_Central"/>
</dbReference>
<dbReference type="EMBL" id="BX294147">
    <property type="protein sequence ID" value="CAD78411.1"/>
    <property type="molecule type" value="Genomic_DNA"/>
</dbReference>
<dbReference type="InterPro" id="IPR024607">
    <property type="entry name" value="Sulfatase_CS"/>
</dbReference>
<evidence type="ECO:0000256" key="3">
    <source>
        <dbReference type="ARBA" id="ARBA00022801"/>
    </source>
</evidence>
<organism evidence="6 7">
    <name type="scientific">Rhodopirellula baltica (strain DSM 10527 / NCIMB 13988 / SH1)</name>
    <dbReference type="NCBI Taxonomy" id="243090"/>
    <lineage>
        <taxon>Bacteria</taxon>
        <taxon>Pseudomonadati</taxon>
        <taxon>Planctomycetota</taxon>
        <taxon>Planctomycetia</taxon>
        <taxon>Pirellulales</taxon>
        <taxon>Pirellulaceae</taxon>
        <taxon>Rhodopirellula</taxon>
    </lineage>
</organism>
<dbReference type="STRING" id="243090.RB7995"/>